<gene>
    <name evidence="4" type="ORF">BLS_000407</name>
    <name evidence="5" type="ORF">EG327_005009</name>
    <name evidence="3" type="ORF">EG328_008653</name>
</gene>
<dbReference type="GO" id="GO:0005739">
    <property type="term" value="C:mitochondrion"/>
    <property type="evidence" value="ECO:0007669"/>
    <property type="project" value="TreeGrafter"/>
</dbReference>
<sequence>MRPLFSLSLIATKRTCQLQCRSFHKSVRYFDPLRILFCGSDEFSVASLEALNKERLAKSSADIESIDVVCRPGKRTGAGLKVIRHLPIRERARQLSLPLHEIDTFTGWQPPAGINLIIAVSFGLFVPPRILNEAKYGGLNVHPSMLPDLRGPAPIHWTILLDRKHTGVTLQTLHPKKIDHGNILAQTAPPGMSYPHKTATTKEMIPFMATKGADLLVKGLRHRVFESTEPITHSEASILEITDGKGISHAPKITPEDRHISSWEDIDATTILRKNRAIGHLWDTTTYIRWTEDQLKEFPPLKPRTIPRKRIVFSGGFSIYKGGSNSSARAMESSNDSSSHDFISKLHEDKAHIMSVLETNPQPGQLIFLPRATGKPRDLIIFTSDCKLLRVHSCTIAGGAKDKGVEELWAVRLAHEKAFKRLLQLQLQIGELNPEALGERKAEIFPEGGKHPAGSKNVPYKIEDLEKLKVELMSDFESHEKHSLTARFDKSE</sequence>
<proteinExistence type="predicted"/>
<dbReference type="InterPro" id="IPR002376">
    <property type="entry name" value="Formyl_transf_N"/>
</dbReference>
<feature type="domain" description="Formyl transferase N-terminal" evidence="2">
    <location>
        <begin position="34"/>
        <end position="190"/>
    </location>
</feature>
<dbReference type="OrthoDB" id="10268103at2759"/>
<accession>A0A8H3UBX4</accession>
<evidence type="ECO:0000313" key="4">
    <source>
        <dbReference type="EMBL" id="KAE9978660.1"/>
    </source>
</evidence>
<dbReference type="GO" id="GO:0004479">
    <property type="term" value="F:methionyl-tRNA formyltransferase activity"/>
    <property type="evidence" value="ECO:0007669"/>
    <property type="project" value="UniProtKB-EC"/>
</dbReference>
<evidence type="ECO:0000313" key="5">
    <source>
        <dbReference type="EMBL" id="KAE9984480.1"/>
    </source>
</evidence>
<dbReference type="Proteomes" id="UP000490939">
    <property type="component" value="Unassembled WGS sequence"/>
</dbReference>
<dbReference type="Gene3D" id="3.40.50.12230">
    <property type="match status" value="1"/>
</dbReference>
<comment type="caution">
    <text evidence="3">The sequence shown here is derived from an EMBL/GenBank/DDBJ whole genome shotgun (WGS) entry which is preliminary data.</text>
</comment>
<dbReference type="Proteomes" id="UP000447873">
    <property type="component" value="Unassembled WGS sequence"/>
</dbReference>
<dbReference type="PANTHER" id="PTHR11138:SF5">
    <property type="entry name" value="METHIONYL-TRNA FORMYLTRANSFERASE, MITOCHONDRIAL"/>
    <property type="match status" value="1"/>
</dbReference>
<dbReference type="PANTHER" id="PTHR11138">
    <property type="entry name" value="METHIONYL-TRNA FORMYLTRANSFERASE"/>
    <property type="match status" value="1"/>
</dbReference>
<dbReference type="AlphaFoldDB" id="A0A8H3UBX4"/>
<dbReference type="InterPro" id="IPR041711">
    <property type="entry name" value="Met-tRNA-FMT_N"/>
</dbReference>
<evidence type="ECO:0000313" key="7">
    <source>
        <dbReference type="Proteomes" id="UP000490939"/>
    </source>
</evidence>
<dbReference type="SUPFAM" id="SSF53328">
    <property type="entry name" value="Formyltransferase"/>
    <property type="match status" value="1"/>
</dbReference>
<dbReference type="EMBL" id="WNWQ01000107">
    <property type="protein sequence ID" value="KAE9978660.1"/>
    <property type="molecule type" value="Genomic_DNA"/>
</dbReference>
<name>A0A8H3UBX4_VENIN</name>
<reference evidence="3 6" key="1">
    <citation type="submission" date="2018-12" db="EMBL/GenBank/DDBJ databases">
        <title>Venturia inaequalis Genome Resource.</title>
        <authorList>
            <person name="Lichtner F.J."/>
        </authorList>
    </citation>
    <scope>NUCLEOTIDE SEQUENCE [LARGE SCALE GENOMIC DNA]</scope>
    <source>
        <strain evidence="3 6">120213</strain>
        <strain evidence="4">Bline_iso_100314</strain>
        <strain evidence="5 7">DMI_063113</strain>
    </source>
</reference>
<evidence type="ECO:0000313" key="3">
    <source>
        <dbReference type="EMBL" id="KAE9966727.1"/>
    </source>
</evidence>
<organism evidence="3 6">
    <name type="scientific">Venturia inaequalis</name>
    <name type="common">Apple scab fungus</name>
    <dbReference type="NCBI Taxonomy" id="5025"/>
    <lineage>
        <taxon>Eukaryota</taxon>
        <taxon>Fungi</taxon>
        <taxon>Dikarya</taxon>
        <taxon>Ascomycota</taxon>
        <taxon>Pezizomycotina</taxon>
        <taxon>Dothideomycetes</taxon>
        <taxon>Pleosporomycetidae</taxon>
        <taxon>Venturiales</taxon>
        <taxon>Venturiaceae</taxon>
        <taxon>Venturia</taxon>
    </lineage>
</organism>
<dbReference type="EMBL" id="WNWR01000293">
    <property type="protein sequence ID" value="KAE9984480.1"/>
    <property type="molecule type" value="Genomic_DNA"/>
</dbReference>
<dbReference type="EMBL" id="WNWS01000498">
    <property type="protein sequence ID" value="KAE9966727.1"/>
    <property type="molecule type" value="Genomic_DNA"/>
</dbReference>
<evidence type="ECO:0000259" key="2">
    <source>
        <dbReference type="Pfam" id="PF00551"/>
    </source>
</evidence>
<dbReference type="EC" id="2.1.2.9" evidence="1"/>
<protein>
    <recommendedName>
        <fullName evidence="1">methionyl-tRNA formyltransferase</fullName>
        <ecNumber evidence="1">2.1.2.9</ecNumber>
    </recommendedName>
</protein>
<evidence type="ECO:0000256" key="1">
    <source>
        <dbReference type="ARBA" id="ARBA00012261"/>
    </source>
</evidence>
<dbReference type="InterPro" id="IPR036477">
    <property type="entry name" value="Formyl_transf_N_sf"/>
</dbReference>
<dbReference type="Proteomes" id="UP000433883">
    <property type="component" value="Unassembled WGS sequence"/>
</dbReference>
<evidence type="ECO:0000313" key="6">
    <source>
        <dbReference type="Proteomes" id="UP000447873"/>
    </source>
</evidence>
<dbReference type="Pfam" id="PF00551">
    <property type="entry name" value="Formyl_trans_N"/>
    <property type="match status" value="1"/>
</dbReference>
<dbReference type="CDD" id="cd08646">
    <property type="entry name" value="FMT_core_Met-tRNA-FMT_N"/>
    <property type="match status" value="1"/>
</dbReference>
<keyword evidence="7" id="KW-1185">Reference proteome</keyword>